<feature type="compositionally biased region" description="Polar residues" evidence="1">
    <location>
        <begin position="162"/>
        <end position="171"/>
    </location>
</feature>
<evidence type="ECO:0000313" key="4">
    <source>
        <dbReference type="Proteomes" id="UP000054516"/>
    </source>
</evidence>
<dbReference type="InterPro" id="IPR057684">
    <property type="entry name" value="DUF7924"/>
</dbReference>
<dbReference type="PANTHER" id="PTHR42470:SF2">
    <property type="match status" value="1"/>
</dbReference>
<keyword evidence="4" id="KW-1185">Reference proteome</keyword>
<dbReference type="AlphaFoldDB" id="A0A1W2TTC0"/>
<proteinExistence type="predicted"/>
<evidence type="ECO:0000256" key="1">
    <source>
        <dbReference type="SAM" id="MobiDB-lite"/>
    </source>
</evidence>
<feature type="region of interest" description="Disordered" evidence="1">
    <location>
        <begin position="159"/>
        <end position="179"/>
    </location>
</feature>
<sequence length="506" mass="58038">MARTRAETAAQKGLPSPASKDEGIPQKRGRFEEQRATKRTKRDHLRSSTIGEAPSRKHLSARVQSTGRKRKQSIENVLEPSLGSDPERQQTSRTHVAEDAFRGPEVCGDNPRQTDPIAFWTEEGRWPEEQCWPEETSEMDPAVERRLARKKYSFDLSRERSSSAISMTPSDQRPREEKSAPYRDWRYPLLLQTKGSYMDISELGILDTSKRLVQDLLSGEQSVPNETLFDDDIFENVCRNLADRNEARIIRDISRLIVPSAESLALRAKDLRHLTESVDEGWNNSAPLTGTRPQPDYSVGFRREAFTEDQLTKLSPFIGDFIAGDQSLFMATYYMYFPFLTCEVEYGVGLDVADRQNAHSMTLAVRAIVELFRSVKREGEVHRRILSFSISHDHKAVRIYGHYPVIDGEDTKYYRHPIHDFSFKALDGREKWTAYRFTKNVYDIWMPTHFKMICSAIDQLPSNLDFDVASLSKTGHSQHLSQHLSRSDADSVLLSVERDNRSNNTR</sequence>
<feature type="compositionally biased region" description="Basic and acidic residues" evidence="1">
    <location>
        <begin position="85"/>
        <end position="102"/>
    </location>
</feature>
<protein>
    <submittedName>
        <fullName evidence="3">Putative unnamed protein product</fullName>
    </submittedName>
</protein>
<evidence type="ECO:0000259" key="2">
    <source>
        <dbReference type="Pfam" id="PF25545"/>
    </source>
</evidence>
<feature type="domain" description="DUF7924" evidence="2">
    <location>
        <begin position="234"/>
        <end position="457"/>
    </location>
</feature>
<dbReference type="Proteomes" id="UP000054516">
    <property type="component" value="Unassembled WGS sequence"/>
</dbReference>
<dbReference type="OMA" id="NEGWENS"/>
<organism evidence="3">
    <name type="scientific">Rosellinia necatrix</name>
    <name type="common">White root-rot fungus</name>
    <dbReference type="NCBI Taxonomy" id="77044"/>
    <lineage>
        <taxon>Eukaryota</taxon>
        <taxon>Fungi</taxon>
        <taxon>Dikarya</taxon>
        <taxon>Ascomycota</taxon>
        <taxon>Pezizomycotina</taxon>
        <taxon>Sordariomycetes</taxon>
        <taxon>Xylariomycetidae</taxon>
        <taxon>Xylariales</taxon>
        <taxon>Xylariaceae</taxon>
        <taxon>Rosellinia</taxon>
    </lineage>
</organism>
<feature type="region of interest" description="Disordered" evidence="1">
    <location>
        <begin position="1"/>
        <end position="116"/>
    </location>
</feature>
<dbReference type="PANTHER" id="PTHR42470">
    <property type="entry name" value="VAST DOMAIN-CONTAINING PROTEIN"/>
    <property type="match status" value="1"/>
</dbReference>
<name>A0A1W2TTC0_ROSNE</name>
<reference evidence="3" key="1">
    <citation type="submission" date="2016-03" db="EMBL/GenBank/DDBJ databases">
        <title>Draft genome sequence of Rosellinia necatrix.</title>
        <authorList>
            <person name="Kanematsu S."/>
        </authorList>
    </citation>
    <scope>NUCLEOTIDE SEQUENCE [LARGE SCALE GENOMIC DNA]</scope>
    <source>
        <strain evidence="3">W97</strain>
    </source>
</reference>
<dbReference type="OrthoDB" id="5132737at2759"/>
<gene>
    <name evidence="3" type="ORF">SAMD00023353_6700430</name>
</gene>
<evidence type="ECO:0000313" key="3">
    <source>
        <dbReference type="EMBL" id="GAP91804.1"/>
    </source>
</evidence>
<dbReference type="STRING" id="77044.A0A1W2TTC0"/>
<accession>A0A1W2TTC0</accession>
<dbReference type="Pfam" id="PF25545">
    <property type="entry name" value="DUF7924"/>
    <property type="match status" value="1"/>
</dbReference>
<dbReference type="EMBL" id="DF977512">
    <property type="protein sequence ID" value="GAP91804.1"/>
    <property type="molecule type" value="Genomic_DNA"/>
</dbReference>
<feature type="compositionally biased region" description="Basic and acidic residues" evidence="1">
    <location>
        <begin position="19"/>
        <end position="36"/>
    </location>
</feature>